<dbReference type="Pfam" id="PF02742">
    <property type="entry name" value="Fe_dep_repr_C"/>
    <property type="match status" value="1"/>
</dbReference>
<dbReference type="GO" id="GO:0046983">
    <property type="term" value="F:protein dimerization activity"/>
    <property type="evidence" value="ECO:0007669"/>
    <property type="project" value="InterPro"/>
</dbReference>
<dbReference type="EMBL" id="BARS01047342">
    <property type="protein sequence ID" value="GAG38989.1"/>
    <property type="molecule type" value="Genomic_DNA"/>
</dbReference>
<evidence type="ECO:0000256" key="3">
    <source>
        <dbReference type="ARBA" id="ARBA00023125"/>
    </source>
</evidence>
<keyword evidence="3" id="KW-0238">DNA-binding</keyword>
<dbReference type="Gene3D" id="1.10.10.10">
    <property type="entry name" value="Winged helix-like DNA-binding domain superfamily/Winged helix DNA-binding domain"/>
    <property type="match status" value="1"/>
</dbReference>
<dbReference type="GO" id="GO:0046914">
    <property type="term" value="F:transition metal ion binding"/>
    <property type="evidence" value="ECO:0007669"/>
    <property type="project" value="InterPro"/>
</dbReference>
<evidence type="ECO:0000313" key="6">
    <source>
        <dbReference type="EMBL" id="GAG38989.1"/>
    </source>
</evidence>
<dbReference type="Pfam" id="PF01325">
    <property type="entry name" value="Fe_dep_repress"/>
    <property type="match status" value="1"/>
</dbReference>
<keyword evidence="2" id="KW-0805">Transcription regulation</keyword>
<accession>X0X706</accession>
<dbReference type="InterPro" id="IPR022689">
    <property type="entry name" value="Iron_dep_repressor"/>
</dbReference>
<reference evidence="6" key="1">
    <citation type="journal article" date="2014" name="Front. Microbiol.">
        <title>High frequency of phylogenetically diverse reductive dehalogenase-homologous genes in deep subseafloor sedimentary metagenomes.</title>
        <authorList>
            <person name="Kawai M."/>
            <person name="Futagami T."/>
            <person name="Toyoda A."/>
            <person name="Takaki Y."/>
            <person name="Nishi S."/>
            <person name="Hori S."/>
            <person name="Arai W."/>
            <person name="Tsubouchi T."/>
            <person name="Morono Y."/>
            <person name="Uchiyama I."/>
            <person name="Ito T."/>
            <person name="Fujiyama A."/>
            <person name="Inagaki F."/>
            <person name="Takami H."/>
        </authorList>
    </citation>
    <scope>NUCLEOTIDE SEQUENCE</scope>
    <source>
        <strain evidence="6">Expedition CK06-06</strain>
    </source>
</reference>
<organism evidence="6">
    <name type="scientific">marine sediment metagenome</name>
    <dbReference type="NCBI Taxonomy" id="412755"/>
    <lineage>
        <taxon>unclassified sequences</taxon>
        <taxon>metagenomes</taxon>
        <taxon>ecological metagenomes</taxon>
    </lineage>
</organism>
<dbReference type="InterPro" id="IPR036388">
    <property type="entry name" value="WH-like_DNA-bd_sf"/>
</dbReference>
<keyword evidence="4" id="KW-0804">Transcription</keyword>
<dbReference type="GO" id="GO:0003700">
    <property type="term" value="F:DNA-binding transcription factor activity"/>
    <property type="evidence" value="ECO:0007669"/>
    <property type="project" value="InterPro"/>
</dbReference>
<evidence type="ECO:0000256" key="4">
    <source>
        <dbReference type="ARBA" id="ARBA00023163"/>
    </source>
</evidence>
<dbReference type="GO" id="GO:0003677">
    <property type="term" value="F:DNA binding"/>
    <property type="evidence" value="ECO:0007669"/>
    <property type="project" value="UniProtKB-KW"/>
</dbReference>
<dbReference type="InterPro" id="IPR022687">
    <property type="entry name" value="HTH_DTXR"/>
</dbReference>
<dbReference type="PANTHER" id="PTHR33238:SF7">
    <property type="entry name" value="IRON-DEPENDENT TRANSCRIPTIONAL REGULATOR"/>
    <property type="match status" value="1"/>
</dbReference>
<evidence type="ECO:0000256" key="2">
    <source>
        <dbReference type="ARBA" id="ARBA00023015"/>
    </source>
</evidence>
<comment type="caution">
    <text evidence="6">The sequence shown here is derived from an EMBL/GenBank/DDBJ whole genome shotgun (WGS) entry which is preliminary data.</text>
</comment>
<dbReference type="InterPro" id="IPR001367">
    <property type="entry name" value="Fe_dep_repressor"/>
</dbReference>
<dbReference type="PANTHER" id="PTHR33238">
    <property type="entry name" value="IRON (METAL) DEPENDENT REPRESSOR, DTXR FAMILY"/>
    <property type="match status" value="1"/>
</dbReference>
<gene>
    <name evidence="6" type="ORF">S01H1_71123</name>
</gene>
<name>X0X706_9ZZZZ</name>
<dbReference type="PROSITE" id="PS50944">
    <property type="entry name" value="HTH_DTXR"/>
    <property type="match status" value="1"/>
</dbReference>
<dbReference type="InterPro" id="IPR050536">
    <property type="entry name" value="DtxR_MntR_Metal-Reg"/>
</dbReference>
<proteinExistence type="inferred from homology"/>
<dbReference type="SUPFAM" id="SSF46785">
    <property type="entry name" value="Winged helix' DNA-binding domain"/>
    <property type="match status" value="1"/>
</dbReference>
<dbReference type="InterPro" id="IPR036421">
    <property type="entry name" value="Fe_dep_repressor_sf"/>
</dbReference>
<dbReference type="SMART" id="SM00529">
    <property type="entry name" value="HTH_DTXR"/>
    <property type="match status" value="1"/>
</dbReference>
<comment type="similarity">
    <text evidence="1">Belongs to the DtxR/MntR family.</text>
</comment>
<protein>
    <recommendedName>
        <fullName evidence="5">HTH dtxR-type domain-containing protein</fullName>
    </recommendedName>
</protein>
<dbReference type="InterPro" id="IPR036390">
    <property type="entry name" value="WH_DNA-bd_sf"/>
</dbReference>
<sequence>MTDIHESYEDYLKAIFLISKNNKGGWASNSEISNFLNVKPSSVTNMLYNLKANEFIDWRPRKSIRLTKKGKDIALNVIRNYNSLFNFFSRVLKLKNKNLIQKLSCEIEHHINTEISDALENLILKPYY</sequence>
<evidence type="ECO:0000259" key="5">
    <source>
        <dbReference type="PROSITE" id="PS50944"/>
    </source>
</evidence>
<dbReference type="AlphaFoldDB" id="X0X706"/>
<dbReference type="SUPFAM" id="SSF47979">
    <property type="entry name" value="Iron-dependent repressor protein, dimerization domain"/>
    <property type="match status" value="1"/>
</dbReference>
<feature type="domain" description="HTH dtxR-type" evidence="5">
    <location>
        <begin position="1"/>
        <end position="67"/>
    </location>
</feature>
<evidence type="ECO:0000256" key="1">
    <source>
        <dbReference type="ARBA" id="ARBA00007871"/>
    </source>
</evidence>